<keyword evidence="2 3" id="KW-0663">Pyridoxal phosphate</keyword>
<dbReference type="PIRSF" id="PIRSF000521">
    <property type="entry name" value="Transaminase_4ab_Lys_Orn"/>
    <property type="match status" value="1"/>
</dbReference>
<dbReference type="InterPro" id="IPR015422">
    <property type="entry name" value="PyrdxlP-dep_Trfase_small"/>
</dbReference>
<comment type="similarity">
    <text evidence="1 3">Belongs to the class-III pyridoxal-phosphate-dependent aminotransferase family.</text>
</comment>
<accession>A0A1I6U833</accession>
<dbReference type="RefSeq" id="WP_093421890.1">
    <property type="nucleotide sequence ID" value="NZ_FOZX01000009.1"/>
</dbReference>
<reference evidence="5" key="1">
    <citation type="submission" date="2016-10" db="EMBL/GenBank/DDBJ databases">
        <authorList>
            <person name="Varghese N."/>
            <person name="Submissions S."/>
        </authorList>
    </citation>
    <scope>NUCLEOTIDE SEQUENCE [LARGE SCALE GENOMIC DNA]</scope>
    <source>
        <strain evidence="5">DSM 44771</strain>
    </source>
</reference>
<dbReference type="EMBL" id="FOZX01000009">
    <property type="protein sequence ID" value="SFS97709.1"/>
    <property type="molecule type" value="Genomic_DNA"/>
</dbReference>
<gene>
    <name evidence="4" type="ORF">SAMN05660874_04707</name>
</gene>
<dbReference type="Gene3D" id="3.90.1150.10">
    <property type="entry name" value="Aspartate Aminotransferase, domain 1"/>
    <property type="match status" value="1"/>
</dbReference>
<evidence type="ECO:0000256" key="2">
    <source>
        <dbReference type="ARBA" id="ARBA00022898"/>
    </source>
</evidence>
<evidence type="ECO:0000313" key="5">
    <source>
        <dbReference type="Proteomes" id="UP000198852"/>
    </source>
</evidence>
<dbReference type="PANTHER" id="PTHR45688">
    <property type="match status" value="1"/>
</dbReference>
<dbReference type="PROSITE" id="PS00600">
    <property type="entry name" value="AA_TRANSFER_CLASS_3"/>
    <property type="match status" value="1"/>
</dbReference>
<dbReference type="GO" id="GO:0008483">
    <property type="term" value="F:transaminase activity"/>
    <property type="evidence" value="ECO:0007669"/>
    <property type="project" value="InterPro"/>
</dbReference>
<organism evidence="4 5">
    <name type="scientific">Saccharopolyspora flava</name>
    <dbReference type="NCBI Taxonomy" id="95161"/>
    <lineage>
        <taxon>Bacteria</taxon>
        <taxon>Bacillati</taxon>
        <taxon>Actinomycetota</taxon>
        <taxon>Actinomycetes</taxon>
        <taxon>Pseudonocardiales</taxon>
        <taxon>Pseudonocardiaceae</taxon>
        <taxon>Saccharopolyspora</taxon>
    </lineage>
</organism>
<dbReference type="Proteomes" id="UP000198852">
    <property type="component" value="Unassembled WGS sequence"/>
</dbReference>
<dbReference type="PANTHER" id="PTHR45688:SF13">
    <property type="entry name" value="ALANINE--GLYOXYLATE AMINOTRANSFERASE 2-LIKE"/>
    <property type="match status" value="1"/>
</dbReference>
<dbReference type="OrthoDB" id="9801834at2"/>
<keyword evidence="5" id="KW-1185">Reference proteome</keyword>
<evidence type="ECO:0000256" key="1">
    <source>
        <dbReference type="ARBA" id="ARBA00008954"/>
    </source>
</evidence>
<dbReference type="InterPro" id="IPR049704">
    <property type="entry name" value="Aminotrans_3_PPA_site"/>
</dbReference>
<dbReference type="STRING" id="95161.SAMN05660874_04707"/>
<dbReference type="CDD" id="cd00610">
    <property type="entry name" value="OAT_like"/>
    <property type="match status" value="1"/>
</dbReference>
<dbReference type="InterPro" id="IPR015424">
    <property type="entry name" value="PyrdxlP-dep_Trfase"/>
</dbReference>
<protein>
    <submittedName>
        <fullName evidence="4">2,2-dialkylglycine decarboxylase (Pyruvate)</fullName>
    </submittedName>
</protein>
<dbReference type="InterPro" id="IPR015421">
    <property type="entry name" value="PyrdxlP-dep_Trfase_major"/>
</dbReference>
<sequence>MDDLATRDLIRYSGRGGFSPGVIERAEGASVFTEDGRELLDFTSGQMSAILGHSHPEIVATVREQTARLDHLYSGMLSRPVVDLARRLTATLPDPLDKAMFLTTGAESNEAALRMAKLVTGKHEIVSFARSWHGMTQAAANATYSAGRHGYGPTAPGNFALPVPDAFHPDLLDADGELDWRRQLDLGFDLIDAQSVGSLAACIVEPILSSGGVIDLPPGYLAALRDKCHERGMLLILDEAQTGLCRTGDWYAFERDGVVPDILTLSKTLGAGLPLAAVITSAEIEQRAHDRGFLFFTTHVNDPLPAAVGNTVLDVLTRDRLDARARELGERLSGGLTELAGAHPVIGDVRGRGLLVGLELTAGPDGGDADAVGAAVTRRCAELGLHMNIVQLPGLGGTFRIAPPLTATEAEIDRGLAVLDEALGDVVSAS</sequence>
<dbReference type="Gene3D" id="3.40.640.10">
    <property type="entry name" value="Type I PLP-dependent aspartate aminotransferase-like (Major domain)"/>
    <property type="match status" value="1"/>
</dbReference>
<dbReference type="GO" id="GO:0030170">
    <property type="term" value="F:pyridoxal phosphate binding"/>
    <property type="evidence" value="ECO:0007669"/>
    <property type="project" value="InterPro"/>
</dbReference>
<evidence type="ECO:0000256" key="3">
    <source>
        <dbReference type="RuleBase" id="RU003560"/>
    </source>
</evidence>
<dbReference type="AlphaFoldDB" id="A0A1I6U833"/>
<dbReference type="Pfam" id="PF00202">
    <property type="entry name" value="Aminotran_3"/>
    <property type="match status" value="1"/>
</dbReference>
<dbReference type="SUPFAM" id="SSF53383">
    <property type="entry name" value="PLP-dependent transferases"/>
    <property type="match status" value="1"/>
</dbReference>
<dbReference type="InterPro" id="IPR005814">
    <property type="entry name" value="Aminotrans_3"/>
</dbReference>
<name>A0A1I6U833_9PSEU</name>
<evidence type="ECO:0000313" key="4">
    <source>
        <dbReference type="EMBL" id="SFS97709.1"/>
    </source>
</evidence>
<proteinExistence type="inferred from homology"/>
<keyword evidence="4" id="KW-0670">Pyruvate</keyword>